<proteinExistence type="predicted"/>
<dbReference type="AlphaFoldDB" id="A0A235HB33"/>
<feature type="transmembrane region" description="Helical" evidence="2">
    <location>
        <begin position="204"/>
        <end position="224"/>
    </location>
</feature>
<feature type="compositionally biased region" description="Basic and acidic residues" evidence="1">
    <location>
        <begin position="20"/>
        <end position="29"/>
    </location>
</feature>
<dbReference type="PROSITE" id="PS50885">
    <property type="entry name" value="HAMP"/>
    <property type="match status" value="1"/>
</dbReference>
<evidence type="ECO:0000313" key="5">
    <source>
        <dbReference type="Proteomes" id="UP000215367"/>
    </source>
</evidence>
<evidence type="ECO:0000256" key="1">
    <source>
        <dbReference type="SAM" id="MobiDB-lite"/>
    </source>
</evidence>
<dbReference type="Proteomes" id="UP000215367">
    <property type="component" value="Unassembled WGS sequence"/>
</dbReference>
<dbReference type="CDD" id="cd06225">
    <property type="entry name" value="HAMP"/>
    <property type="match status" value="1"/>
</dbReference>
<dbReference type="Gene3D" id="6.10.340.10">
    <property type="match status" value="1"/>
</dbReference>
<dbReference type="PANTHER" id="PTHR32089:SF112">
    <property type="entry name" value="LYSOZYME-LIKE PROTEIN-RELATED"/>
    <property type="match status" value="1"/>
</dbReference>
<dbReference type="GO" id="GO:0007165">
    <property type="term" value="P:signal transduction"/>
    <property type="evidence" value="ECO:0007669"/>
    <property type="project" value="InterPro"/>
</dbReference>
<evidence type="ECO:0000313" key="4">
    <source>
        <dbReference type="EMBL" id="OYD82958.1"/>
    </source>
</evidence>
<reference evidence="4 5" key="1">
    <citation type="submission" date="2017-07" db="EMBL/GenBank/DDBJ databases">
        <title>Whole genome sequence of Azospirillum brasilense 2A1, a potential biofertilizer strain.</title>
        <authorList>
            <person name="Fontana C.A."/>
            <person name="Toffoli L.M."/>
            <person name="Salazar S.M."/>
            <person name="Puglisi E."/>
            <person name="Pedraza R."/>
            <person name="Bassi D."/>
            <person name="Cocconcelli P.S."/>
        </authorList>
    </citation>
    <scope>NUCLEOTIDE SEQUENCE [LARGE SCALE GENOMIC DNA]</scope>
    <source>
        <strain evidence="4 5">2A1</strain>
        <plasmid evidence="4">unnamed</plasmid>
    </source>
</reference>
<accession>A0A235HB33</accession>
<gene>
    <name evidence="4" type="ORF">CHT98_17590</name>
</gene>
<dbReference type="SUPFAM" id="SSF158472">
    <property type="entry name" value="HAMP domain-like"/>
    <property type="match status" value="1"/>
</dbReference>
<geneLocation type="plasmid" evidence="4">
    <name>unnamed</name>
</geneLocation>
<keyword evidence="4" id="KW-0614">Plasmid</keyword>
<dbReference type="SMART" id="SM00304">
    <property type="entry name" value="HAMP"/>
    <property type="match status" value="1"/>
</dbReference>
<keyword evidence="2" id="KW-0812">Transmembrane</keyword>
<sequence>MTAVAGSRRRVTEGSLDPPESERQGDRQKPLLCRQHHPCRRNETDDDGAHVGAATDASVVPLTVNAGIDKLYGDDGRVLAIAAPVRNGFGKAEAVWVNCCGIEAFDDALARVHDSLAAAGMPSARLMVLDKTGVVLTGRGGRGERDRDEALAAELARQSASDGFTDGPAGTKRAYARIAGLDWTVITEVPEAELHRTLTGARGLLLIVAGVVLVVVCVSGAVAGTRMASPIRRLTMVMDRLAQSELATDVEGGGRSDEIGGMARAVEVFERNAQEVRRLTGEQKSLKDEAERTRQELLTSLADHFERQFVGLLASVCDVAQTAQATDQITQSIDAIQLATVHAVGNIQRIAAMAKDIVLSIADAIEQQSTATGKISRNAMQAAAGARTVAGSIDSVAKNVLIADHSAGAVLEANHLVTHSFLALEHEVRQFNETVRRA</sequence>
<evidence type="ECO:0000256" key="2">
    <source>
        <dbReference type="SAM" id="Phobius"/>
    </source>
</evidence>
<dbReference type="CDD" id="cd18774">
    <property type="entry name" value="PDC2_HK_sensor"/>
    <property type="match status" value="1"/>
</dbReference>
<name>A0A235HB33_AZOBR</name>
<protein>
    <recommendedName>
        <fullName evidence="3">HAMP domain-containing protein</fullName>
    </recommendedName>
</protein>
<dbReference type="SUPFAM" id="SSF58104">
    <property type="entry name" value="Methyl-accepting chemotaxis protein (MCP) signaling domain"/>
    <property type="match status" value="1"/>
</dbReference>
<comment type="caution">
    <text evidence="4">The sequence shown here is derived from an EMBL/GenBank/DDBJ whole genome shotgun (WGS) entry which is preliminary data.</text>
</comment>
<dbReference type="Pfam" id="PF00672">
    <property type="entry name" value="HAMP"/>
    <property type="match status" value="1"/>
</dbReference>
<dbReference type="EMBL" id="NOWT01000017">
    <property type="protein sequence ID" value="OYD82958.1"/>
    <property type="molecule type" value="Genomic_DNA"/>
</dbReference>
<evidence type="ECO:0000259" key="3">
    <source>
        <dbReference type="PROSITE" id="PS50885"/>
    </source>
</evidence>
<feature type="region of interest" description="Disordered" evidence="1">
    <location>
        <begin position="1"/>
        <end position="30"/>
    </location>
</feature>
<dbReference type="GO" id="GO:0016020">
    <property type="term" value="C:membrane"/>
    <property type="evidence" value="ECO:0007669"/>
    <property type="project" value="InterPro"/>
</dbReference>
<keyword evidence="2" id="KW-1133">Transmembrane helix</keyword>
<organism evidence="4 5">
    <name type="scientific">Azospirillum brasilense</name>
    <dbReference type="NCBI Taxonomy" id="192"/>
    <lineage>
        <taxon>Bacteria</taxon>
        <taxon>Pseudomonadati</taxon>
        <taxon>Pseudomonadota</taxon>
        <taxon>Alphaproteobacteria</taxon>
        <taxon>Rhodospirillales</taxon>
        <taxon>Azospirillaceae</taxon>
        <taxon>Azospirillum</taxon>
    </lineage>
</organism>
<dbReference type="InterPro" id="IPR003660">
    <property type="entry name" value="HAMP_dom"/>
</dbReference>
<feature type="domain" description="HAMP" evidence="3">
    <location>
        <begin position="225"/>
        <end position="278"/>
    </location>
</feature>
<keyword evidence="2" id="KW-0472">Membrane</keyword>
<dbReference type="PANTHER" id="PTHR32089">
    <property type="entry name" value="METHYL-ACCEPTING CHEMOTAXIS PROTEIN MCPB"/>
    <property type="match status" value="1"/>
</dbReference>
<dbReference type="Gene3D" id="1.10.287.950">
    <property type="entry name" value="Methyl-accepting chemotaxis protein"/>
    <property type="match status" value="1"/>
</dbReference>